<evidence type="ECO:0000313" key="3">
    <source>
        <dbReference type="Proteomes" id="UP000218209"/>
    </source>
</evidence>
<name>A0A1X6NVN4_PORUM</name>
<accession>A0A1X6NVN4</accession>
<dbReference type="SUPFAM" id="SSF69118">
    <property type="entry name" value="AhpD-like"/>
    <property type="match status" value="1"/>
</dbReference>
<sequence>MRPLPLRPSLLVDIPSRLEPAGRDGPRATRSQSLESPRSPTMVYVRSPGFLPGRSSESAEDAEEGWVTAAAEAEAASRAKSAGVPVRVAAHRDRWPSLVDPPTVAAGFEATSDAFHEMLSEFSTIRHTEWAKYGAEGAFLPSMVLWVGYYGLYREATMLTGVYSRGVKELVCSAVAAANKCLVCQNGHATMAGANGIRDAAQVVAERREDLLADKRIRDLVRWARSFRRPTSKEVTNPPKLYPRDAVELLGSILAVVWKNALMILFVGYLEPIPASVPSTVLRALNRHPRLLRATNKVLALTLRDTSTLQPGQMRKLWDTLPPDAQVDVDAVTLPDDLLWATHHRYIAEAVGFLVVQHERIRERYIHPDVAACVESYVATDYNGKEPRADTPWADKAVCANVRALGGHHVFLTRLLLTVAVAVKQVDATMLRSFRLHFGTNELMLTEVCAWASWVAARRAVAWMARHLEGGLMGPDVSADLLSSPRGKDVPTVDQSVRRWRPPLCEKHLPLSPRRV</sequence>
<dbReference type="AlphaFoldDB" id="A0A1X6NVN4"/>
<evidence type="ECO:0000313" key="2">
    <source>
        <dbReference type="EMBL" id="OSX72625.1"/>
    </source>
</evidence>
<feature type="region of interest" description="Disordered" evidence="1">
    <location>
        <begin position="1"/>
        <end position="65"/>
    </location>
</feature>
<organism evidence="2 3">
    <name type="scientific">Porphyra umbilicalis</name>
    <name type="common">Purple laver</name>
    <name type="synonym">Red alga</name>
    <dbReference type="NCBI Taxonomy" id="2786"/>
    <lineage>
        <taxon>Eukaryota</taxon>
        <taxon>Rhodophyta</taxon>
        <taxon>Bangiophyceae</taxon>
        <taxon>Bangiales</taxon>
        <taxon>Bangiaceae</taxon>
        <taxon>Porphyra</taxon>
    </lineage>
</organism>
<feature type="compositionally biased region" description="Polar residues" evidence="1">
    <location>
        <begin position="29"/>
        <end position="39"/>
    </location>
</feature>
<gene>
    <name evidence="2" type="ORF">BU14_0418s0014</name>
</gene>
<protein>
    <submittedName>
        <fullName evidence="2">Uncharacterized protein</fullName>
    </submittedName>
</protein>
<dbReference type="InterPro" id="IPR029032">
    <property type="entry name" value="AhpD-like"/>
</dbReference>
<keyword evidence="3" id="KW-1185">Reference proteome</keyword>
<proteinExistence type="predicted"/>
<dbReference type="EMBL" id="KV919049">
    <property type="protein sequence ID" value="OSX72625.1"/>
    <property type="molecule type" value="Genomic_DNA"/>
</dbReference>
<dbReference type="Gene3D" id="1.20.1290.10">
    <property type="entry name" value="AhpD-like"/>
    <property type="match status" value="1"/>
</dbReference>
<evidence type="ECO:0000256" key="1">
    <source>
        <dbReference type="SAM" id="MobiDB-lite"/>
    </source>
</evidence>
<reference evidence="2 3" key="1">
    <citation type="submission" date="2017-03" db="EMBL/GenBank/DDBJ databases">
        <title>WGS assembly of Porphyra umbilicalis.</title>
        <authorList>
            <person name="Brawley S.H."/>
            <person name="Blouin N.A."/>
            <person name="Ficko-Blean E."/>
            <person name="Wheeler G.L."/>
            <person name="Lohr M."/>
            <person name="Goodson H.V."/>
            <person name="Jenkins J.W."/>
            <person name="Blaby-Haas C.E."/>
            <person name="Helliwell K.E."/>
            <person name="Chan C."/>
            <person name="Marriage T."/>
            <person name="Bhattacharya D."/>
            <person name="Klein A.S."/>
            <person name="Badis Y."/>
            <person name="Brodie J."/>
            <person name="Cao Y."/>
            <person name="Collen J."/>
            <person name="Dittami S.M."/>
            <person name="Gachon C.M."/>
            <person name="Green B.R."/>
            <person name="Karpowicz S."/>
            <person name="Kim J.W."/>
            <person name="Kudahl U."/>
            <person name="Lin S."/>
            <person name="Michel G."/>
            <person name="Mittag M."/>
            <person name="Olson B.J."/>
            <person name="Pangilinan J."/>
            <person name="Peng Y."/>
            <person name="Qiu H."/>
            <person name="Shu S."/>
            <person name="Singer J.T."/>
            <person name="Smith A.G."/>
            <person name="Sprecher B.N."/>
            <person name="Wagner V."/>
            <person name="Wang W."/>
            <person name="Wang Z.-Y."/>
            <person name="Yan J."/>
            <person name="Yarish C."/>
            <person name="Zoeuner-Riek S."/>
            <person name="Zhuang Y."/>
            <person name="Zou Y."/>
            <person name="Lindquist E.A."/>
            <person name="Grimwood J."/>
            <person name="Barry K."/>
            <person name="Rokhsar D.S."/>
            <person name="Schmutz J."/>
            <person name="Stiller J.W."/>
            <person name="Grossman A.R."/>
            <person name="Prochnik S.E."/>
        </authorList>
    </citation>
    <scope>NUCLEOTIDE SEQUENCE [LARGE SCALE GENOMIC DNA]</scope>
    <source>
        <strain evidence="2">4086291</strain>
    </source>
</reference>
<dbReference type="Proteomes" id="UP000218209">
    <property type="component" value="Unassembled WGS sequence"/>
</dbReference>